<organism evidence="1 2">
    <name type="scientific">Paraglaciecola agarilytica NO2</name>
    <dbReference type="NCBI Taxonomy" id="1125747"/>
    <lineage>
        <taxon>Bacteria</taxon>
        <taxon>Pseudomonadati</taxon>
        <taxon>Pseudomonadota</taxon>
        <taxon>Gammaproteobacteria</taxon>
        <taxon>Alteromonadales</taxon>
        <taxon>Alteromonadaceae</taxon>
        <taxon>Paraglaciecola</taxon>
    </lineage>
</organism>
<keyword evidence="2" id="KW-1185">Reference proteome</keyword>
<proteinExistence type="predicted"/>
<accession>A0ABQ0I325</accession>
<comment type="caution">
    <text evidence="1">The sequence shown here is derived from an EMBL/GenBank/DDBJ whole genome shotgun (WGS) entry which is preliminary data.</text>
</comment>
<protein>
    <submittedName>
        <fullName evidence="1">Uncharacterized protein</fullName>
    </submittedName>
</protein>
<name>A0ABQ0I325_9ALTE</name>
<reference evidence="1 2" key="1">
    <citation type="journal article" date="2014" name="Environ. Microbiol.">
        <title>Comparative genomics of the marine bacterial genus Glaciecola reveals the high degree of genomic diversity and genomic characteristic for cold adaptation.</title>
        <authorList>
            <person name="Qin Q.L."/>
            <person name="Xie B.B."/>
            <person name="Yu Y."/>
            <person name="Shu Y.L."/>
            <person name="Rong J.C."/>
            <person name="Zhang Y.J."/>
            <person name="Zhao D.L."/>
            <person name="Chen X.L."/>
            <person name="Zhang X.Y."/>
            <person name="Chen B."/>
            <person name="Zhou B.C."/>
            <person name="Zhang Y.Z."/>
        </authorList>
    </citation>
    <scope>NUCLEOTIDE SEQUENCE [LARGE SCALE GENOMIC DNA]</scope>
    <source>
        <strain evidence="1 2">NO2</strain>
    </source>
</reference>
<evidence type="ECO:0000313" key="1">
    <source>
        <dbReference type="EMBL" id="GAC03736.1"/>
    </source>
</evidence>
<sequence>MLVYALRAQGAASLGHALCAPSIRVAHLCAAHTEITLHAGSMCFAHQAIALLTMRFAYRHP</sequence>
<evidence type="ECO:0000313" key="2">
    <source>
        <dbReference type="Proteomes" id="UP000008372"/>
    </source>
</evidence>
<gene>
    <name evidence="1" type="ORF">GAGA_0873</name>
</gene>
<dbReference type="Proteomes" id="UP000008372">
    <property type="component" value="Unassembled WGS sequence"/>
</dbReference>
<dbReference type="EMBL" id="BAEK01000016">
    <property type="protein sequence ID" value="GAC03736.1"/>
    <property type="molecule type" value="Genomic_DNA"/>
</dbReference>